<dbReference type="OrthoDB" id="8277135at2"/>
<feature type="domain" description="HTH luxR-type" evidence="2">
    <location>
        <begin position="94"/>
        <end position="151"/>
    </location>
</feature>
<dbReference type="GO" id="GO:0006355">
    <property type="term" value="P:regulation of DNA-templated transcription"/>
    <property type="evidence" value="ECO:0007669"/>
    <property type="project" value="InterPro"/>
</dbReference>
<keyword evidence="1" id="KW-0812">Transmembrane</keyword>
<dbReference type="SMART" id="SM00421">
    <property type="entry name" value="HTH_LUXR"/>
    <property type="match status" value="1"/>
</dbReference>
<gene>
    <name evidence="3" type="ORF">ROA7450_00435</name>
</gene>
<dbReference type="AlphaFoldDB" id="A0A1X6YBB7"/>
<evidence type="ECO:0000259" key="2">
    <source>
        <dbReference type="SMART" id="SM00421"/>
    </source>
</evidence>
<keyword evidence="1" id="KW-1133">Transmembrane helix</keyword>
<dbReference type="Gene3D" id="1.10.10.10">
    <property type="entry name" value="Winged helix-like DNA-binding domain superfamily/Winged helix DNA-binding domain"/>
    <property type="match status" value="1"/>
</dbReference>
<dbReference type="InterPro" id="IPR016032">
    <property type="entry name" value="Sig_transdc_resp-reg_C-effctor"/>
</dbReference>
<dbReference type="Proteomes" id="UP000193061">
    <property type="component" value="Unassembled WGS sequence"/>
</dbReference>
<sequence>MTRSTILWPLFALQALCCAYFLMDITWDMLWPGAVNWLAESDGIEALVTLALFLSMAFSANELRQVLHRQNRLEDQIKIASGAFCEVLEQRFNDWSLTSAEREVAILAIKGFSIAEMAELRRTKQGTVKAQCASVYRKADVAGRLQLLSVFLDDLLAEKLVTSGQPTVS</sequence>
<proteinExistence type="predicted"/>
<accession>A0A1X6YBB7</accession>
<feature type="transmembrane region" description="Helical" evidence="1">
    <location>
        <begin position="43"/>
        <end position="63"/>
    </location>
</feature>
<organism evidence="3 4">
    <name type="scientific">Roseovarius albus</name>
    <dbReference type="NCBI Taxonomy" id="1247867"/>
    <lineage>
        <taxon>Bacteria</taxon>
        <taxon>Pseudomonadati</taxon>
        <taxon>Pseudomonadota</taxon>
        <taxon>Alphaproteobacteria</taxon>
        <taxon>Rhodobacterales</taxon>
        <taxon>Roseobacteraceae</taxon>
        <taxon>Roseovarius</taxon>
    </lineage>
</organism>
<dbReference type="SUPFAM" id="SSF46894">
    <property type="entry name" value="C-terminal effector domain of the bipartite response regulators"/>
    <property type="match status" value="1"/>
</dbReference>
<dbReference type="EMBL" id="FWFX01000001">
    <property type="protein sequence ID" value="SLN16495.1"/>
    <property type="molecule type" value="Genomic_DNA"/>
</dbReference>
<evidence type="ECO:0000313" key="4">
    <source>
        <dbReference type="Proteomes" id="UP000193061"/>
    </source>
</evidence>
<reference evidence="3 4" key="1">
    <citation type="submission" date="2017-03" db="EMBL/GenBank/DDBJ databases">
        <authorList>
            <person name="Afonso C.L."/>
            <person name="Miller P.J."/>
            <person name="Scott M.A."/>
            <person name="Spackman E."/>
            <person name="Goraichik I."/>
            <person name="Dimitrov K.M."/>
            <person name="Suarez D.L."/>
            <person name="Swayne D.E."/>
        </authorList>
    </citation>
    <scope>NUCLEOTIDE SEQUENCE [LARGE SCALE GENOMIC DNA]</scope>
    <source>
        <strain evidence="3 4">CECT 7450</strain>
    </source>
</reference>
<keyword evidence="4" id="KW-1185">Reference proteome</keyword>
<dbReference type="GO" id="GO:0003677">
    <property type="term" value="F:DNA binding"/>
    <property type="evidence" value="ECO:0007669"/>
    <property type="project" value="InterPro"/>
</dbReference>
<dbReference type="RefSeq" id="WP_085804004.1">
    <property type="nucleotide sequence ID" value="NZ_FWFX01000001.1"/>
</dbReference>
<dbReference type="InterPro" id="IPR000792">
    <property type="entry name" value="Tscrpt_reg_LuxR_C"/>
</dbReference>
<name>A0A1X6YBB7_9RHOB</name>
<keyword evidence="1" id="KW-0472">Membrane</keyword>
<protein>
    <recommendedName>
        <fullName evidence="2">HTH luxR-type domain-containing protein</fullName>
    </recommendedName>
</protein>
<evidence type="ECO:0000313" key="3">
    <source>
        <dbReference type="EMBL" id="SLN16495.1"/>
    </source>
</evidence>
<dbReference type="InterPro" id="IPR036388">
    <property type="entry name" value="WH-like_DNA-bd_sf"/>
</dbReference>
<evidence type="ECO:0000256" key="1">
    <source>
        <dbReference type="SAM" id="Phobius"/>
    </source>
</evidence>